<gene>
    <name evidence="16" type="ORF">KUTeg_013248</name>
</gene>
<dbReference type="CDD" id="cd23664">
    <property type="entry name" value="BRE"/>
    <property type="match status" value="1"/>
</dbReference>
<evidence type="ECO:0000256" key="3">
    <source>
        <dbReference type="ARBA" id="ARBA00022490"/>
    </source>
</evidence>
<comment type="caution">
    <text evidence="16">The sequence shown here is derived from an EMBL/GenBank/DDBJ whole genome shotgun (WGS) entry which is preliminary data.</text>
</comment>
<evidence type="ECO:0000256" key="9">
    <source>
        <dbReference type="ARBA" id="ARBA00022786"/>
    </source>
</evidence>
<keyword evidence="17" id="KW-1185">Reference proteome</keyword>
<dbReference type="PANTHER" id="PTHR15189">
    <property type="entry name" value="BRISC AND BRCA1-A COMPLEX MEMBER 2"/>
    <property type="match status" value="1"/>
</dbReference>
<evidence type="ECO:0000256" key="14">
    <source>
        <dbReference type="ARBA" id="ARBA00025766"/>
    </source>
</evidence>
<protein>
    <recommendedName>
        <fullName evidence="2 15">BRISC and BRCA1-A complex member 2</fullName>
    </recommendedName>
</protein>
<keyword evidence="10 15" id="KW-0156">Chromatin regulator</keyword>
<evidence type="ECO:0000256" key="1">
    <source>
        <dbReference type="ARBA" id="ARBA00004123"/>
    </source>
</evidence>
<keyword evidence="9 15" id="KW-0833">Ubl conjugation pathway</keyword>
<organism evidence="16 17">
    <name type="scientific">Tegillarca granosa</name>
    <name type="common">Malaysian cockle</name>
    <name type="synonym">Anadara granosa</name>
    <dbReference type="NCBI Taxonomy" id="220873"/>
    <lineage>
        <taxon>Eukaryota</taxon>
        <taxon>Metazoa</taxon>
        <taxon>Spiralia</taxon>
        <taxon>Lophotrochozoa</taxon>
        <taxon>Mollusca</taxon>
        <taxon>Bivalvia</taxon>
        <taxon>Autobranchia</taxon>
        <taxon>Pteriomorphia</taxon>
        <taxon>Arcoida</taxon>
        <taxon>Arcoidea</taxon>
        <taxon>Arcidae</taxon>
        <taxon>Tegillarca</taxon>
    </lineage>
</organism>
<keyword evidence="7 15" id="KW-0227">DNA damage</keyword>
<evidence type="ECO:0000256" key="15">
    <source>
        <dbReference type="RuleBase" id="RU368019"/>
    </source>
</evidence>
<proteinExistence type="inferred from homology"/>
<evidence type="ECO:0000256" key="6">
    <source>
        <dbReference type="ARBA" id="ARBA00022737"/>
    </source>
</evidence>
<dbReference type="EMBL" id="JARBDR010000657">
    <property type="protein sequence ID" value="KAJ8308374.1"/>
    <property type="molecule type" value="Genomic_DNA"/>
</dbReference>
<comment type="domain">
    <text evidence="15">Contains 2 ubiquitin-conjugating enzyme family-like (UEV-like) regions. These regions lack the critical Cys residues required for ubiquitination but retain the ability to bind ubiquitin.</text>
</comment>
<name>A0ABQ9ET50_TEGGR</name>
<comment type="subcellular location">
    <subcellularLocation>
        <location evidence="15">Cytoplasm</location>
    </subcellularLocation>
    <subcellularLocation>
        <location evidence="1 15">Nucleus</location>
    </subcellularLocation>
    <text evidence="15">Localizes at sites of DNA damage at double-strand breaks (DSBs).</text>
</comment>
<comment type="similarity">
    <text evidence="14 15">Belongs to the BABAM2 family.</text>
</comment>
<evidence type="ECO:0000256" key="8">
    <source>
        <dbReference type="ARBA" id="ARBA00022776"/>
    </source>
</evidence>
<evidence type="ECO:0000256" key="7">
    <source>
        <dbReference type="ARBA" id="ARBA00022763"/>
    </source>
</evidence>
<dbReference type="Proteomes" id="UP001217089">
    <property type="component" value="Unassembled WGS sequence"/>
</dbReference>
<keyword evidence="5 15" id="KW-0053">Apoptosis</keyword>
<evidence type="ECO:0000256" key="11">
    <source>
        <dbReference type="ARBA" id="ARBA00023204"/>
    </source>
</evidence>
<evidence type="ECO:0000256" key="12">
    <source>
        <dbReference type="ARBA" id="ARBA00023242"/>
    </source>
</evidence>
<dbReference type="PANTHER" id="PTHR15189:SF7">
    <property type="entry name" value="BRISC AND BRCA1-A COMPLEX MEMBER 2"/>
    <property type="match status" value="1"/>
</dbReference>
<evidence type="ECO:0000313" key="16">
    <source>
        <dbReference type="EMBL" id="KAJ8308374.1"/>
    </source>
</evidence>
<keyword evidence="4 15" id="KW-0132">Cell division</keyword>
<keyword evidence="3 15" id="KW-0963">Cytoplasm</keyword>
<evidence type="ECO:0000256" key="13">
    <source>
        <dbReference type="ARBA" id="ARBA00023306"/>
    </source>
</evidence>
<keyword evidence="6" id="KW-0677">Repeat</keyword>
<evidence type="ECO:0000256" key="5">
    <source>
        <dbReference type="ARBA" id="ARBA00022703"/>
    </source>
</evidence>
<evidence type="ECO:0000256" key="2">
    <source>
        <dbReference type="ARBA" id="ARBA00019438"/>
    </source>
</evidence>
<accession>A0ABQ9ET50</accession>
<comment type="subunit">
    <text evidence="15">Component of the ARISC complex. Component of the BRCA1-A complex. Component of the BRISC complex. Binds polyubiquitin.</text>
</comment>
<keyword evidence="13 15" id="KW-0131">Cell cycle</keyword>
<evidence type="ECO:0000256" key="4">
    <source>
        <dbReference type="ARBA" id="ARBA00022618"/>
    </source>
</evidence>
<sequence>MCSETVSRIAPDLKNQIEVLLETGKFGVCSGDVRICDVKSGSLTTAKQPSGDRFKVIVPYGGQTLTWEVIFDQTYPEDPPDFIFGIEDTDDFCPDIDDVKSILEWDHRNPRALLLVIEELLQLYRQYQERLIEVSSRLQFEYSSLLDQTELKPDDIEIYAFRQSESKLGAVHFLVRLSADFNRIPHYLTRDNPGDDTAVLLLTFNSPDGSRVLPQLYLSPKVEHALGGAANLRIPAFPSGGCLIDYVPNVCQLLKNKVDQVVNNYEKRKEYVAAFLSYFNSSLLEYDADQFTKISFLFEWNDFFFILSIELPQFFPKEQPTLTFQSIYHECRGKPYTETYNDYPYSPRWSGNEMAERTKFVSNLILHNIFSLNDT</sequence>
<evidence type="ECO:0000313" key="17">
    <source>
        <dbReference type="Proteomes" id="UP001217089"/>
    </source>
</evidence>
<evidence type="ECO:0000256" key="10">
    <source>
        <dbReference type="ARBA" id="ARBA00022853"/>
    </source>
</evidence>
<comment type="function">
    <text evidence="15">May play a role in homeostasis or cellular differentiation in cells of neural, epithelial and germline origins. May also act as a death receptor-associated anti-apoptotic protein, which inhibits the mitochondrial apoptotic pathway.</text>
</comment>
<reference evidence="16 17" key="1">
    <citation type="submission" date="2022-12" db="EMBL/GenBank/DDBJ databases">
        <title>Chromosome-level genome of Tegillarca granosa.</title>
        <authorList>
            <person name="Kim J."/>
        </authorList>
    </citation>
    <scope>NUCLEOTIDE SEQUENCE [LARGE SCALE GENOMIC DNA]</scope>
    <source>
        <strain evidence="16">Teg-2019</strain>
        <tissue evidence="16">Adductor muscle</tissue>
    </source>
</reference>
<keyword evidence="11 15" id="KW-0234">DNA repair</keyword>
<dbReference type="Pfam" id="PF06113">
    <property type="entry name" value="BRE"/>
    <property type="match status" value="1"/>
</dbReference>
<dbReference type="InterPro" id="IPR010358">
    <property type="entry name" value="BRE"/>
</dbReference>
<keyword evidence="8 15" id="KW-0498">Mitosis</keyword>
<keyword evidence="12 15" id="KW-0539">Nucleus</keyword>